<name>A0ABD4SZY8_9CYAN</name>
<evidence type="ECO:0000313" key="4">
    <source>
        <dbReference type="Proteomes" id="UP000031561"/>
    </source>
</evidence>
<dbReference type="RefSeq" id="WP_166279901.1">
    <property type="nucleotide sequence ID" value="NZ_JTHE03000022.1"/>
</dbReference>
<gene>
    <name evidence="3" type="ORF">QQ91_0003180</name>
</gene>
<keyword evidence="4" id="KW-1185">Reference proteome</keyword>
<dbReference type="AlphaFoldDB" id="A0ABD4SZY8"/>
<dbReference type="Proteomes" id="UP000031561">
    <property type="component" value="Unassembled WGS sequence"/>
</dbReference>
<dbReference type="InterPro" id="IPR051702">
    <property type="entry name" value="SH3_domain_YSC84-like"/>
</dbReference>
<evidence type="ECO:0000256" key="1">
    <source>
        <dbReference type="SAM" id="SignalP"/>
    </source>
</evidence>
<evidence type="ECO:0000259" key="2">
    <source>
        <dbReference type="Pfam" id="PF04366"/>
    </source>
</evidence>
<organism evidence="3 4">
    <name type="scientific">Lyngbya confervoides BDU141951</name>
    <dbReference type="NCBI Taxonomy" id="1574623"/>
    <lineage>
        <taxon>Bacteria</taxon>
        <taxon>Bacillati</taxon>
        <taxon>Cyanobacteriota</taxon>
        <taxon>Cyanophyceae</taxon>
        <taxon>Oscillatoriophycideae</taxon>
        <taxon>Oscillatoriales</taxon>
        <taxon>Microcoleaceae</taxon>
        <taxon>Lyngbya</taxon>
    </lineage>
</organism>
<evidence type="ECO:0000313" key="3">
    <source>
        <dbReference type="EMBL" id="MCM1981833.1"/>
    </source>
</evidence>
<dbReference type="PANTHER" id="PTHR15629">
    <property type="entry name" value="SH3YL1 PROTEIN"/>
    <property type="match status" value="1"/>
</dbReference>
<dbReference type="EMBL" id="JTHE03000022">
    <property type="protein sequence ID" value="MCM1981833.1"/>
    <property type="molecule type" value="Genomic_DNA"/>
</dbReference>
<reference evidence="3 4" key="1">
    <citation type="journal article" date="2015" name="Genome Announc.">
        <title>Draft Genome Sequence of Filamentous Marine Cyanobacterium Lyngbya confervoides Strain BDU141951.</title>
        <authorList>
            <person name="Chandrababunaidu M.M."/>
            <person name="Sen D."/>
            <person name="Tripathy S."/>
        </authorList>
    </citation>
    <scope>NUCLEOTIDE SEQUENCE [LARGE SCALE GENOMIC DNA]</scope>
    <source>
        <strain evidence="3 4">BDU141951</strain>
    </source>
</reference>
<protein>
    <submittedName>
        <fullName evidence="3">Lipid-binding SYLF domain-containing protein</fullName>
    </submittedName>
</protein>
<keyword evidence="1" id="KW-0732">Signal</keyword>
<proteinExistence type="predicted"/>
<accession>A0ABD4SZY8</accession>
<dbReference type="Pfam" id="PF04366">
    <property type="entry name" value="Ysc84"/>
    <property type="match status" value="1"/>
</dbReference>
<sequence>MKLKYLFSTALVMTALQLPAFAAPATYEEVEESAEVFSEMIEDPDTRIPSWLMQRTQAIAIVTNLKQGGFLFGGRRGDGVMLTRLPNGSWSNPSFINLTGGSVGLQAGFKSGDLVLLFPSQAALNSVISEEFEIGGSVSGTAGPLSKSARESLQAFDEDTVYVYSRSKGLFGGVALEGSKLAVDNKDNRQFYGRPVTVRQIFTDPNLPAPSVVNTLKATLSQAE</sequence>
<dbReference type="PANTHER" id="PTHR15629:SF2">
    <property type="entry name" value="SH3 DOMAIN-CONTAINING YSC84-LIKE PROTEIN 1"/>
    <property type="match status" value="1"/>
</dbReference>
<feature type="signal peptide" evidence="1">
    <location>
        <begin position="1"/>
        <end position="22"/>
    </location>
</feature>
<dbReference type="CDD" id="cd11524">
    <property type="entry name" value="SYLF"/>
    <property type="match status" value="1"/>
</dbReference>
<feature type="domain" description="Ysc84 actin-binding" evidence="2">
    <location>
        <begin position="99"/>
        <end position="223"/>
    </location>
</feature>
<feature type="chain" id="PRO_5044795411" evidence="1">
    <location>
        <begin position="23"/>
        <end position="224"/>
    </location>
</feature>
<comment type="caution">
    <text evidence="3">The sequence shown here is derived from an EMBL/GenBank/DDBJ whole genome shotgun (WGS) entry which is preliminary data.</text>
</comment>
<dbReference type="InterPro" id="IPR007461">
    <property type="entry name" value="Ysc84_actin-binding"/>
</dbReference>